<dbReference type="EMBL" id="QDDL01000006">
    <property type="protein sequence ID" value="PVZ67665.1"/>
    <property type="molecule type" value="Genomic_DNA"/>
</dbReference>
<evidence type="ECO:0000256" key="5">
    <source>
        <dbReference type="ARBA" id="ARBA00022692"/>
    </source>
</evidence>
<evidence type="ECO:0000256" key="6">
    <source>
        <dbReference type="ARBA" id="ARBA00022723"/>
    </source>
</evidence>
<feature type="transmembrane region" description="Helical" evidence="11">
    <location>
        <begin position="117"/>
        <end position="140"/>
    </location>
</feature>
<evidence type="ECO:0000256" key="2">
    <source>
        <dbReference type="ARBA" id="ARBA00004050"/>
    </source>
</evidence>
<reference evidence="12 13" key="1">
    <citation type="submission" date="2018-04" db="EMBL/GenBank/DDBJ databases">
        <title>Thalassorhabdus spongiae gen. nov., sp. nov., isolated from a marine sponge in South-West Iceland.</title>
        <authorList>
            <person name="Knobloch S."/>
            <person name="Daussin A."/>
            <person name="Johannsson R."/>
            <person name="Marteinsson V.T."/>
        </authorList>
    </citation>
    <scope>NUCLEOTIDE SEQUENCE [LARGE SCALE GENOMIC DNA]</scope>
    <source>
        <strain evidence="12 13">Hp12</strain>
    </source>
</reference>
<feature type="binding site" description="axial binding residue" evidence="10">
    <location>
        <position position="174"/>
    </location>
    <ligand>
        <name>heme b</name>
        <dbReference type="ChEBI" id="CHEBI:60344"/>
        <label>bD</label>
    </ligand>
    <ligandPart>
        <name>Fe</name>
        <dbReference type="ChEBI" id="CHEBI:18248"/>
    </ligandPart>
</feature>
<evidence type="ECO:0000256" key="8">
    <source>
        <dbReference type="ARBA" id="ARBA00023004"/>
    </source>
</evidence>
<keyword evidence="8 10" id="KW-0408">Iron</keyword>
<dbReference type="RefSeq" id="WP_116687861.1">
    <property type="nucleotide sequence ID" value="NZ_CAWNYD010000006.1"/>
</dbReference>
<keyword evidence="9 11" id="KW-0472">Membrane</keyword>
<dbReference type="PIRSF" id="PIRSF000177">
    <property type="entry name" value="Fumar_rd_cyt_b"/>
    <property type="match status" value="1"/>
</dbReference>
<dbReference type="GO" id="GO:0046872">
    <property type="term" value="F:metal ion binding"/>
    <property type="evidence" value="ECO:0007669"/>
    <property type="project" value="UniProtKB-KW"/>
</dbReference>
<feature type="transmembrane region" description="Helical" evidence="11">
    <location>
        <begin position="65"/>
        <end position="91"/>
    </location>
</feature>
<proteinExistence type="predicted"/>
<gene>
    <name evidence="12" type="ORF">DC094_14605</name>
</gene>
<dbReference type="InterPro" id="IPR004224">
    <property type="entry name" value="Fum_red_B_TM"/>
</dbReference>
<protein>
    <submittedName>
        <fullName evidence="12">Fumarate reductase cytochrome subunit b</fullName>
    </submittedName>
</protein>
<dbReference type="Proteomes" id="UP000244906">
    <property type="component" value="Unassembled WGS sequence"/>
</dbReference>
<feature type="transmembrane region" description="Helical" evidence="11">
    <location>
        <begin position="160"/>
        <end position="183"/>
    </location>
</feature>
<evidence type="ECO:0000256" key="3">
    <source>
        <dbReference type="ARBA" id="ARBA00004370"/>
    </source>
</evidence>
<comment type="subcellular location">
    <subcellularLocation>
        <location evidence="3">Membrane</location>
    </subcellularLocation>
</comment>
<keyword evidence="6 10" id="KW-0479">Metal-binding</keyword>
<evidence type="ECO:0000256" key="7">
    <source>
        <dbReference type="ARBA" id="ARBA00022989"/>
    </source>
</evidence>
<name>A0A2V1GY57_9GAMM</name>
<evidence type="ECO:0000256" key="10">
    <source>
        <dbReference type="PIRSR" id="PIRSR000177-1"/>
    </source>
</evidence>
<dbReference type="NCBIfam" id="NF010072">
    <property type="entry name" value="PRK13553.1"/>
    <property type="match status" value="1"/>
</dbReference>
<dbReference type="InterPro" id="IPR034804">
    <property type="entry name" value="SQR/QFR_C/D"/>
</dbReference>
<dbReference type="GO" id="GO:0006099">
    <property type="term" value="P:tricarboxylic acid cycle"/>
    <property type="evidence" value="ECO:0007669"/>
    <property type="project" value="InterPro"/>
</dbReference>
<comment type="cofactor">
    <cofactor evidence="1">
        <name>heme</name>
        <dbReference type="ChEBI" id="CHEBI:30413"/>
    </cofactor>
</comment>
<keyword evidence="5 11" id="KW-0812">Transmembrane</keyword>
<dbReference type="CDD" id="cd00581">
    <property type="entry name" value="QFR_TypeB_TM"/>
    <property type="match status" value="1"/>
</dbReference>
<comment type="function">
    <text evidence="2">Membrane-anchoring subunit of succinate dehydrogenase (SDH).</text>
</comment>
<organism evidence="12 13">
    <name type="scientific">Pelagibaculum spongiae</name>
    <dbReference type="NCBI Taxonomy" id="2080658"/>
    <lineage>
        <taxon>Bacteria</taxon>
        <taxon>Pseudomonadati</taxon>
        <taxon>Pseudomonadota</taxon>
        <taxon>Gammaproteobacteria</taxon>
        <taxon>Oceanospirillales</taxon>
        <taxon>Pelagibaculum</taxon>
    </lineage>
</organism>
<accession>A0A2V1GY57</accession>
<sequence>MTAKLLTDAKRWSARLDVGQSLSGALLTIFLWTHLILVSSILLGGDAMDFVARNMELAFLTENGHGYPWVVTVIAIGIGALAVIHMLSALYRLPLQVKQRLALRNHLQVVQHGDTKLWVWQAVTGVVIMVLLPVHLWLIGSDPISVGAVGSATRIWIDHAWVLYIPLLLAAEIHAAIGAYRVVIKWGLVKNLDQREKLRRLKTIFSLVFISVGMLSLAAFWPHAAG</sequence>
<evidence type="ECO:0000256" key="9">
    <source>
        <dbReference type="ARBA" id="ARBA00023136"/>
    </source>
</evidence>
<evidence type="ECO:0000313" key="12">
    <source>
        <dbReference type="EMBL" id="PVZ67665.1"/>
    </source>
</evidence>
<evidence type="ECO:0000256" key="11">
    <source>
        <dbReference type="SAM" id="Phobius"/>
    </source>
</evidence>
<dbReference type="OrthoDB" id="9153108at2"/>
<dbReference type="GO" id="GO:0016020">
    <property type="term" value="C:membrane"/>
    <property type="evidence" value="ECO:0007669"/>
    <property type="project" value="UniProtKB-SubCell"/>
</dbReference>
<dbReference type="SUPFAM" id="SSF81343">
    <property type="entry name" value="Fumarate reductase respiratory complex transmembrane subunits"/>
    <property type="match status" value="1"/>
</dbReference>
<keyword evidence="7 11" id="KW-1133">Transmembrane helix</keyword>
<feature type="binding site" description="axial binding residue" evidence="10">
    <location>
        <position position="34"/>
    </location>
    <ligand>
        <name>heme b</name>
        <dbReference type="ChEBI" id="CHEBI:60344"/>
        <label>bD</label>
    </ligand>
    <ligandPart>
        <name>Fe</name>
        <dbReference type="ChEBI" id="CHEBI:18248"/>
    </ligandPart>
</feature>
<keyword evidence="13" id="KW-1185">Reference proteome</keyword>
<feature type="binding site" description="axial binding residue" evidence="10">
    <location>
        <position position="135"/>
    </location>
    <ligand>
        <name>heme b</name>
        <dbReference type="ChEBI" id="CHEBI:60344"/>
        <label>bD</label>
    </ligand>
    <ligandPart>
        <name>Fe</name>
        <dbReference type="ChEBI" id="CHEBI:18248"/>
    </ligandPart>
</feature>
<feature type="transmembrane region" description="Helical" evidence="11">
    <location>
        <begin position="204"/>
        <end position="224"/>
    </location>
</feature>
<comment type="caution">
    <text evidence="12">The sequence shown here is derived from an EMBL/GenBank/DDBJ whole genome shotgun (WGS) entry which is preliminary data.</text>
</comment>
<evidence type="ECO:0000256" key="4">
    <source>
        <dbReference type="ARBA" id="ARBA00022617"/>
    </source>
</evidence>
<dbReference type="Gene3D" id="1.20.1300.10">
    <property type="entry name" value="Fumarate reductase/succinate dehydrogenase, transmembrane subunit"/>
    <property type="match status" value="1"/>
</dbReference>
<dbReference type="Pfam" id="PF01127">
    <property type="entry name" value="Sdh_cyt"/>
    <property type="match status" value="1"/>
</dbReference>
<dbReference type="InterPro" id="IPR000701">
    <property type="entry name" value="SuccDH_FuR_B_TM-su"/>
</dbReference>
<feature type="transmembrane region" description="Helical" evidence="11">
    <location>
        <begin position="21"/>
        <end position="45"/>
    </location>
</feature>
<evidence type="ECO:0000256" key="1">
    <source>
        <dbReference type="ARBA" id="ARBA00001971"/>
    </source>
</evidence>
<dbReference type="AlphaFoldDB" id="A0A2V1GY57"/>
<feature type="binding site" description="axial binding residue" evidence="10">
    <location>
        <position position="85"/>
    </location>
    <ligand>
        <name>heme b</name>
        <dbReference type="ChEBI" id="CHEBI:60344"/>
        <label>bD</label>
    </ligand>
    <ligandPart>
        <name>Fe</name>
        <dbReference type="ChEBI" id="CHEBI:18248"/>
    </ligandPart>
</feature>
<keyword evidence="4 10" id="KW-0349">Heme</keyword>
<evidence type="ECO:0000313" key="13">
    <source>
        <dbReference type="Proteomes" id="UP000244906"/>
    </source>
</evidence>